<comment type="caution">
    <text evidence="2">The sequence shown here is derived from an EMBL/GenBank/DDBJ whole genome shotgun (WGS) entry which is preliminary data.</text>
</comment>
<accession>A0ABV8RFY9</accession>
<keyword evidence="3" id="KW-1185">Reference proteome</keyword>
<keyword evidence="1" id="KW-0812">Transmembrane</keyword>
<protein>
    <submittedName>
        <fullName evidence="2">DUF1499 domain-containing protein</fullName>
    </submittedName>
</protein>
<dbReference type="Proteomes" id="UP001595887">
    <property type="component" value="Unassembled WGS sequence"/>
</dbReference>
<name>A0ABV8RFY9_9SPHN</name>
<evidence type="ECO:0000313" key="3">
    <source>
        <dbReference type="Proteomes" id="UP001595887"/>
    </source>
</evidence>
<feature type="transmembrane region" description="Helical" evidence="1">
    <location>
        <begin position="98"/>
        <end position="118"/>
    </location>
</feature>
<organism evidence="2 3">
    <name type="scientific">Sphingorhabdus arenilitoris</name>
    <dbReference type="NCBI Taxonomy" id="1490041"/>
    <lineage>
        <taxon>Bacteria</taxon>
        <taxon>Pseudomonadati</taxon>
        <taxon>Pseudomonadota</taxon>
        <taxon>Alphaproteobacteria</taxon>
        <taxon>Sphingomonadales</taxon>
        <taxon>Sphingomonadaceae</taxon>
        <taxon>Sphingorhabdus</taxon>
    </lineage>
</organism>
<feature type="transmembrane region" description="Helical" evidence="1">
    <location>
        <begin position="57"/>
        <end position="86"/>
    </location>
</feature>
<proteinExistence type="predicted"/>
<keyword evidence="1" id="KW-0472">Membrane</keyword>
<dbReference type="Pfam" id="PF07386">
    <property type="entry name" value="DUF1499"/>
    <property type="match status" value="1"/>
</dbReference>
<gene>
    <name evidence="2" type="ORF">ACFOWX_07760</name>
</gene>
<reference evidence="3" key="1">
    <citation type="journal article" date="2019" name="Int. J. Syst. Evol. Microbiol.">
        <title>The Global Catalogue of Microorganisms (GCM) 10K type strain sequencing project: providing services to taxonomists for standard genome sequencing and annotation.</title>
        <authorList>
            <consortium name="The Broad Institute Genomics Platform"/>
            <consortium name="The Broad Institute Genome Sequencing Center for Infectious Disease"/>
            <person name="Wu L."/>
            <person name="Ma J."/>
        </authorList>
    </citation>
    <scope>NUCLEOTIDE SEQUENCE [LARGE SCALE GENOMIC DNA]</scope>
    <source>
        <strain evidence="3">CECT 8531</strain>
    </source>
</reference>
<feature type="transmembrane region" description="Helical" evidence="1">
    <location>
        <begin position="32"/>
        <end position="51"/>
    </location>
</feature>
<sequence length="280" mass="30610">MTGDNIDPAAANAPLADNEVARGFTAQRDWQTYLILALAVGAALWGLIGPVGSGIGLWGFGFAITGMFWSFWVCVVAVLLGGLFVFLRKRAGKARRPLLWLGIAIALFYAGWLANMAGKAEPRIHDISTDLADPPAFQALPLRADNLDNVPGAEDEDMRGLNPQQRWTKIHQEAYSDIRTVRIAQPVGEVMAKAQRLAKARGWEIASFQPEQGRMEATETSTLFRFKDDIVLRVRPTDDGKESIIDMRSVSRVGQSDLGVNAKRVRSFLADLAGTVTTAE</sequence>
<keyword evidence="1" id="KW-1133">Transmembrane helix</keyword>
<dbReference type="RefSeq" id="WP_381422889.1">
    <property type="nucleotide sequence ID" value="NZ_JBHSDH010000013.1"/>
</dbReference>
<evidence type="ECO:0000313" key="2">
    <source>
        <dbReference type="EMBL" id="MFC4292308.1"/>
    </source>
</evidence>
<evidence type="ECO:0000256" key="1">
    <source>
        <dbReference type="SAM" id="Phobius"/>
    </source>
</evidence>
<dbReference type="EMBL" id="JBHSDH010000013">
    <property type="protein sequence ID" value="MFC4292308.1"/>
    <property type="molecule type" value="Genomic_DNA"/>
</dbReference>
<dbReference type="InterPro" id="IPR010865">
    <property type="entry name" value="DUF1499"/>
</dbReference>